<feature type="compositionally biased region" description="Low complexity" evidence="2">
    <location>
        <begin position="767"/>
        <end position="789"/>
    </location>
</feature>
<feature type="region of interest" description="Disordered" evidence="2">
    <location>
        <begin position="104"/>
        <end position="128"/>
    </location>
</feature>
<evidence type="ECO:0000313" key="5">
    <source>
        <dbReference type="Proteomes" id="UP000800041"/>
    </source>
</evidence>
<feature type="region of interest" description="Disordered" evidence="2">
    <location>
        <begin position="323"/>
        <end position="389"/>
    </location>
</feature>
<feature type="coiled-coil region" evidence="1">
    <location>
        <begin position="472"/>
        <end position="499"/>
    </location>
</feature>
<evidence type="ECO:0000256" key="1">
    <source>
        <dbReference type="SAM" id="Coils"/>
    </source>
</evidence>
<keyword evidence="1" id="KW-0175">Coiled coil</keyword>
<dbReference type="OrthoDB" id="3946750at2759"/>
<feature type="region of interest" description="Disordered" evidence="2">
    <location>
        <begin position="248"/>
        <end position="302"/>
    </location>
</feature>
<keyword evidence="3" id="KW-0812">Transmembrane</keyword>
<dbReference type="Proteomes" id="UP000800041">
    <property type="component" value="Unassembled WGS sequence"/>
</dbReference>
<feature type="region of interest" description="Disordered" evidence="2">
    <location>
        <begin position="767"/>
        <end position="874"/>
    </location>
</feature>
<evidence type="ECO:0000256" key="3">
    <source>
        <dbReference type="SAM" id="Phobius"/>
    </source>
</evidence>
<feature type="region of interest" description="Disordered" evidence="2">
    <location>
        <begin position="595"/>
        <end position="649"/>
    </location>
</feature>
<feature type="region of interest" description="Disordered" evidence="2">
    <location>
        <begin position="552"/>
        <end position="580"/>
    </location>
</feature>
<feature type="region of interest" description="Disordered" evidence="2">
    <location>
        <begin position="202"/>
        <end position="231"/>
    </location>
</feature>
<feature type="region of interest" description="Disordered" evidence="2">
    <location>
        <begin position="904"/>
        <end position="925"/>
    </location>
</feature>
<keyword evidence="3" id="KW-1133">Transmembrane helix</keyword>
<feature type="compositionally biased region" description="Polar residues" evidence="2">
    <location>
        <begin position="518"/>
        <end position="532"/>
    </location>
</feature>
<feature type="compositionally biased region" description="Low complexity" evidence="2">
    <location>
        <begin position="220"/>
        <end position="230"/>
    </location>
</feature>
<proteinExistence type="predicted"/>
<feature type="compositionally biased region" description="Basic and acidic residues" evidence="2">
    <location>
        <begin position="847"/>
        <end position="856"/>
    </location>
</feature>
<feature type="compositionally biased region" description="Pro residues" evidence="2">
    <location>
        <begin position="819"/>
        <end position="836"/>
    </location>
</feature>
<name>A0A6G1H2J1_9PEZI</name>
<feature type="compositionally biased region" description="Polar residues" evidence="2">
    <location>
        <begin position="278"/>
        <end position="287"/>
    </location>
</feature>
<feature type="region of interest" description="Disordered" evidence="2">
    <location>
        <begin position="517"/>
        <end position="536"/>
    </location>
</feature>
<evidence type="ECO:0000313" key="4">
    <source>
        <dbReference type="EMBL" id="KAF1987436.1"/>
    </source>
</evidence>
<evidence type="ECO:0000256" key="2">
    <source>
        <dbReference type="SAM" id="MobiDB-lite"/>
    </source>
</evidence>
<feature type="transmembrane region" description="Helical" evidence="3">
    <location>
        <begin position="878"/>
        <end position="900"/>
    </location>
</feature>
<feature type="compositionally biased region" description="Basic and acidic residues" evidence="2">
    <location>
        <begin position="113"/>
        <end position="125"/>
    </location>
</feature>
<reference evidence="4" key="1">
    <citation type="journal article" date="2020" name="Stud. Mycol.">
        <title>101 Dothideomycetes genomes: a test case for predicting lifestyles and emergence of pathogens.</title>
        <authorList>
            <person name="Haridas S."/>
            <person name="Albert R."/>
            <person name="Binder M."/>
            <person name="Bloem J."/>
            <person name="Labutti K."/>
            <person name="Salamov A."/>
            <person name="Andreopoulos B."/>
            <person name="Baker S."/>
            <person name="Barry K."/>
            <person name="Bills G."/>
            <person name="Bluhm B."/>
            <person name="Cannon C."/>
            <person name="Castanera R."/>
            <person name="Culley D."/>
            <person name="Daum C."/>
            <person name="Ezra D."/>
            <person name="Gonzalez J."/>
            <person name="Henrissat B."/>
            <person name="Kuo A."/>
            <person name="Liang C."/>
            <person name="Lipzen A."/>
            <person name="Lutzoni F."/>
            <person name="Magnuson J."/>
            <person name="Mondo S."/>
            <person name="Nolan M."/>
            <person name="Ohm R."/>
            <person name="Pangilinan J."/>
            <person name="Park H.-J."/>
            <person name="Ramirez L."/>
            <person name="Alfaro M."/>
            <person name="Sun H."/>
            <person name="Tritt A."/>
            <person name="Yoshinaga Y."/>
            <person name="Zwiers L.-H."/>
            <person name="Turgeon B."/>
            <person name="Goodwin S."/>
            <person name="Spatafora J."/>
            <person name="Crous P."/>
            <person name="Grigoriev I."/>
        </authorList>
    </citation>
    <scope>NUCLEOTIDE SEQUENCE</scope>
    <source>
        <strain evidence="4">CBS 113979</strain>
    </source>
</reference>
<sequence length="925" mass="102560">MLPPSSLRLRPALRQSTLTNPSIHSVSVLVTSSGRQARHIFGWCRKSNAYRGTIRSNRWHRYNKGVERPSRNKLAWLEYRQGHVQPHAGTWGWRLSSSWNKPNGWRSEPLEEQDSRRNDPEPRDPDEYELSAGELRYRQIMAKFKRDLEDDPFDTMFGSSMDRLAGAGPRWQSSIMRRWAQEDLDLKDAILKEQEAEQAKLLSSKVGSDSYKASQQPMRTTTSSSSSTATYEYDPVSGRMVLKTIRHTQSGPHVNEPDASVDIPVKPYRPSSKEVHESSQQTSSKVASETPEDSIRKAVQTASKDVQSAEAWLFDNHFLGPRDRFLPQGQSKCEAQPIADQKPTQAVAPAGSTNLASAPTPVVAPASVSERGAPLASERPSHRRPALPKDDIDLLTSSDVRARMGHMKLEPKESLAELERRWQKLEIAKVNSDHLEPAISRPRRHMDLAKVRRKLAESKDLQQEIARGLASIQQQARARRNLAEEISNQKAAMQAMEHRPKHVPSVTLNPACLEGVKSGSSLPNRPTKSTEQAARDQALVKEIRGIYEDRYGSITTEHRQQSVPESTKQGDRVSVPADQRYDARKLDAYSIFMKPPEADVETGPSPDSSLSIEADKPAEVSGKRPASLQSLQEHTKRHADQYMQSKGRDPTIVIEAASTMAAEKPTTIKEEHSIPTEAWGLPKSPKPPAVSVYKILAYDPATEKITSAKTSSGISSDKVIPLTVALTQLAYPAKFLPYLSTLREKGYEPAQAAENLLILKKVTEAVSTKPSSPSTSPKPTKPINPINPIDGTTCPLPPRSNPAGNFASPTGFVNHDVFPPRPPSPIPRPPAPPSGPPGGSGNKHNRAGRDGPKRLEPVFSGMGGARERRRRRKWRRRWAKRVIFGGASVVLVSYMAGVWAELKRGREERREGCTSGEVGGRRREG</sequence>
<feature type="compositionally biased region" description="Polar residues" evidence="2">
    <location>
        <begin position="205"/>
        <end position="219"/>
    </location>
</feature>
<keyword evidence="3" id="KW-0472">Membrane</keyword>
<dbReference type="EMBL" id="ML977152">
    <property type="protein sequence ID" value="KAF1987436.1"/>
    <property type="molecule type" value="Genomic_DNA"/>
</dbReference>
<feature type="compositionally biased region" description="Basic and acidic residues" evidence="2">
    <location>
        <begin position="613"/>
        <end position="622"/>
    </location>
</feature>
<keyword evidence="5" id="KW-1185">Reference proteome</keyword>
<protein>
    <submittedName>
        <fullName evidence="4">Uncharacterized protein</fullName>
    </submittedName>
</protein>
<organism evidence="4 5">
    <name type="scientific">Aulographum hederae CBS 113979</name>
    <dbReference type="NCBI Taxonomy" id="1176131"/>
    <lineage>
        <taxon>Eukaryota</taxon>
        <taxon>Fungi</taxon>
        <taxon>Dikarya</taxon>
        <taxon>Ascomycota</taxon>
        <taxon>Pezizomycotina</taxon>
        <taxon>Dothideomycetes</taxon>
        <taxon>Pleosporomycetidae</taxon>
        <taxon>Aulographales</taxon>
        <taxon>Aulographaceae</taxon>
    </lineage>
</organism>
<accession>A0A6G1H2J1</accession>
<dbReference type="AlphaFoldDB" id="A0A6G1H2J1"/>
<gene>
    <name evidence="4" type="ORF">K402DRAFT_392704</name>
</gene>
<feature type="compositionally biased region" description="Low complexity" evidence="2">
    <location>
        <begin position="356"/>
        <end position="369"/>
    </location>
</feature>